<feature type="compositionally biased region" description="Basic residues" evidence="10">
    <location>
        <begin position="149"/>
        <end position="169"/>
    </location>
</feature>
<evidence type="ECO:0000256" key="7">
    <source>
        <dbReference type="ARBA" id="ARBA00023242"/>
    </source>
</evidence>
<feature type="compositionally biased region" description="Polar residues" evidence="10">
    <location>
        <begin position="213"/>
        <end position="222"/>
    </location>
</feature>
<keyword evidence="3 9" id="KW-0597">Phosphoprotein</keyword>
<accession>A0A5Q4BH13</accession>
<comment type="subunit">
    <text evidence="9">Forms a heterodimer with SLX1.</text>
</comment>
<dbReference type="InterPro" id="IPR027784">
    <property type="entry name" value="Slx4_ascomycetes"/>
</dbReference>
<organism evidence="11 12">
    <name type="scientific">Colletotrichum shisoi</name>
    <dbReference type="NCBI Taxonomy" id="2078593"/>
    <lineage>
        <taxon>Eukaryota</taxon>
        <taxon>Fungi</taxon>
        <taxon>Dikarya</taxon>
        <taxon>Ascomycota</taxon>
        <taxon>Pezizomycotina</taxon>
        <taxon>Sordariomycetes</taxon>
        <taxon>Hypocreomycetidae</taxon>
        <taxon>Glomerellales</taxon>
        <taxon>Glomerellaceae</taxon>
        <taxon>Colletotrichum</taxon>
        <taxon>Colletotrichum destructivum species complex</taxon>
    </lineage>
</organism>
<feature type="compositionally biased region" description="Basic residues" evidence="10">
    <location>
        <begin position="349"/>
        <end position="362"/>
    </location>
</feature>
<dbReference type="GO" id="GO:0006281">
    <property type="term" value="P:DNA repair"/>
    <property type="evidence" value="ECO:0007669"/>
    <property type="project" value="UniProtKB-UniRule"/>
</dbReference>
<evidence type="ECO:0000256" key="9">
    <source>
        <dbReference type="HAMAP-Rule" id="MF_03110"/>
    </source>
</evidence>
<evidence type="ECO:0000256" key="6">
    <source>
        <dbReference type="ARBA" id="ARBA00023204"/>
    </source>
</evidence>
<evidence type="ECO:0000256" key="1">
    <source>
        <dbReference type="ARBA" id="ARBA00004123"/>
    </source>
</evidence>
<evidence type="ECO:0000313" key="11">
    <source>
        <dbReference type="EMBL" id="TQN66198.1"/>
    </source>
</evidence>
<comment type="caution">
    <text evidence="11">The sequence shown here is derived from an EMBL/GenBank/DDBJ whole genome shotgun (WGS) entry which is preliminary data.</text>
</comment>
<comment type="function">
    <text evidence="9">Regulatory subunit of the SLX1-SLX4 structure-specific endonuclease that resolves DNA secondary structures generated during DNA repair and recombination. Has endonuclease activity towards branched DNA substrates, introducing single-strand cuts in duplex DNA close to junctions with ss-DNA.</text>
</comment>
<feature type="region of interest" description="Disordered" evidence="10">
    <location>
        <begin position="673"/>
        <end position="809"/>
    </location>
</feature>
<dbReference type="InterPro" id="IPR017956">
    <property type="entry name" value="AT_hook_DNA-bd_motif"/>
</dbReference>
<dbReference type="GO" id="GO:0006260">
    <property type="term" value="P:DNA replication"/>
    <property type="evidence" value="ECO:0007669"/>
    <property type="project" value="InterPro"/>
</dbReference>
<comment type="similarity">
    <text evidence="2 9">Belongs to the SLX4 family.</text>
</comment>
<keyword evidence="11" id="KW-0255">Endonuclease</keyword>
<feature type="compositionally biased region" description="Polar residues" evidence="10">
    <location>
        <begin position="744"/>
        <end position="754"/>
    </location>
</feature>
<dbReference type="Pfam" id="PF09494">
    <property type="entry name" value="Slx4"/>
    <property type="match status" value="1"/>
</dbReference>
<dbReference type="OrthoDB" id="5349119at2759"/>
<proteinExistence type="inferred from homology"/>
<dbReference type="EMBL" id="PUHP01001296">
    <property type="protein sequence ID" value="TQN66198.1"/>
    <property type="molecule type" value="Genomic_DNA"/>
</dbReference>
<feature type="compositionally biased region" description="Basic and acidic residues" evidence="10">
    <location>
        <begin position="255"/>
        <end position="264"/>
    </location>
</feature>
<dbReference type="AlphaFoldDB" id="A0A5Q4BH13"/>
<dbReference type="GO" id="GO:0033557">
    <property type="term" value="C:Slx1-Slx4 complex"/>
    <property type="evidence" value="ECO:0007669"/>
    <property type="project" value="UniProtKB-UniRule"/>
</dbReference>
<feature type="compositionally biased region" description="Basic and acidic residues" evidence="10">
    <location>
        <begin position="121"/>
        <end position="148"/>
    </location>
</feature>
<feature type="region of interest" description="Disordered" evidence="10">
    <location>
        <begin position="1"/>
        <end position="73"/>
    </location>
</feature>
<evidence type="ECO:0000256" key="4">
    <source>
        <dbReference type="ARBA" id="ARBA00022763"/>
    </source>
</evidence>
<gene>
    <name evidence="9 11" type="primary">SLX4</name>
    <name evidence="11" type="ORF">CSHISOI_09230</name>
</gene>
<dbReference type="GO" id="GO:0003677">
    <property type="term" value="F:DNA binding"/>
    <property type="evidence" value="ECO:0007669"/>
    <property type="project" value="InterPro"/>
</dbReference>
<dbReference type="HAMAP" id="MF_03110">
    <property type="entry name" value="Endonuc_su_Slx4"/>
    <property type="match status" value="1"/>
</dbReference>
<evidence type="ECO:0000256" key="10">
    <source>
        <dbReference type="SAM" id="MobiDB-lite"/>
    </source>
</evidence>
<evidence type="ECO:0000256" key="3">
    <source>
        <dbReference type="ARBA" id="ARBA00022553"/>
    </source>
</evidence>
<dbReference type="PRINTS" id="PR00929">
    <property type="entry name" value="ATHOOK"/>
</dbReference>
<dbReference type="SMART" id="SM00384">
    <property type="entry name" value="AT_hook"/>
    <property type="match status" value="2"/>
</dbReference>
<dbReference type="Proteomes" id="UP000326340">
    <property type="component" value="Unassembled WGS sequence"/>
</dbReference>
<keyword evidence="11" id="KW-0378">Hydrolase</keyword>
<evidence type="ECO:0000256" key="8">
    <source>
        <dbReference type="ARBA" id="ARBA00029496"/>
    </source>
</evidence>
<dbReference type="GO" id="GO:0017108">
    <property type="term" value="F:5'-flap endonuclease activity"/>
    <property type="evidence" value="ECO:0007669"/>
    <property type="project" value="InterPro"/>
</dbReference>
<keyword evidence="7 9" id="KW-0539">Nucleus</keyword>
<sequence>MGSPFRSTRHDAYTLSSSPGLPPLDQLKSQFPKEPPVRSGSAAMSMPDHASRHFTGASSFLRQEPSAIDLTTPCKTPIESPVLKHDEDVTVISIATLTSKPKRKRGAKVIEKKANAPPLKSTKEAEAGPPRKKDVKSKGTAEKSDTKSKTTKAKATTKKGGVKSRHFTKLKTGNGETKEVKAPTPPKQDANEPLELEAAMRRRMDWTPPPVDNDQTAGSKSSIVRDDLLSSAAKSPNREAPKETFESLLKNYGRLNEDTPKRPSAEPLDGESPVFKKRKMIEAVSVKDSSKMPPPMKSVTKAKAPRKKPRTITELATSAYEVPDATEPETASPPSQESVHDEGEATLPKGKKRASKAKKPKKVPPPEPVLLSPTAALRQAANQDYVFGTSSQLAREHSPTFLRDLQSALQASNSLREEDPFVTPINSDAIEPEPKQKLWDIGARDEEGRLLDLEVINLADTPQAVPSPAAGLNPFGYAGVANPGAPLPAHIPSDVSFPDIEDLLSKAPEGNNVADRKQAAPLPAHIPSDVSFPDIDDLLGDQVGDIVPSEQQEVQAFVASARAARTVSDTAPVVLISSGSGPNVETDPESPPARLPSASVDEVTKPEAEKAVIKPAPEIPKPDFTLYTDNQLSREIASYGFKPVKRRQAMLALLDQCWTSKHRTAIASLHTNHPASAASKAQAITSKPPKPVATTSPKRSRGRPRKNSEAELSSSEPPPSAQPPPPPSPKRGRGRPKKNAEPTKATSSMSTTARTGRAKASTVPPVAPKLVSPPRKGKASAVIEIPDSASDGSLSPSPSACSSPEPMFSPPPEDVSVSIGDDTEMSLVASSTTSDPAALFAHITTAVTSAAPTTDAEKPTFHEMMLMYDPIVLEDLAAWLNTGQLSRVGYDGEVSASEVKQWCESKSVCCLWRESLRGKERKRY</sequence>
<feature type="compositionally biased region" description="Basic and acidic residues" evidence="10">
    <location>
        <begin position="236"/>
        <end position="245"/>
    </location>
</feature>
<keyword evidence="6 9" id="KW-0234">DNA repair</keyword>
<feature type="region of interest" description="Disordered" evidence="10">
    <location>
        <begin position="578"/>
        <end position="609"/>
    </location>
</feature>
<dbReference type="GO" id="GO:0006310">
    <property type="term" value="P:DNA recombination"/>
    <property type="evidence" value="ECO:0007669"/>
    <property type="project" value="UniProtKB-UniRule"/>
</dbReference>
<keyword evidence="11" id="KW-0540">Nuclease</keyword>
<keyword evidence="4 9" id="KW-0227">DNA damage</keyword>
<keyword evidence="5 9" id="KW-0233">DNA recombination</keyword>
<feature type="compositionally biased region" description="Low complexity" evidence="10">
    <location>
        <begin position="786"/>
        <end position="806"/>
    </location>
</feature>
<feature type="region of interest" description="Disordered" evidence="10">
    <location>
        <begin position="414"/>
        <end position="437"/>
    </location>
</feature>
<feature type="region of interest" description="Disordered" evidence="10">
    <location>
        <begin position="94"/>
        <end position="370"/>
    </location>
</feature>
<evidence type="ECO:0000256" key="5">
    <source>
        <dbReference type="ARBA" id="ARBA00023172"/>
    </source>
</evidence>
<protein>
    <recommendedName>
        <fullName evidence="8 9">Structure-specific endonuclease subunit SLX4</fullName>
    </recommendedName>
</protein>
<evidence type="ECO:0000313" key="12">
    <source>
        <dbReference type="Proteomes" id="UP000326340"/>
    </source>
</evidence>
<name>A0A5Q4BH13_9PEZI</name>
<dbReference type="CDD" id="cd22999">
    <property type="entry name" value="SAP_SLX4"/>
    <property type="match status" value="1"/>
</dbReference>
<feature type="compositionally biased region" description="Pro residues" evidence="10">
    <location>
        <begin position="716"/>
        <end position="729"/>
    </location>
</feature>
<comment type="PTM">
    <text evidence="9">Phosphorylated in response to DNA damage.</text>
</comment>
<reference evidence="11 12" key="1">
    <citation type="journal article" date="2019" name="Sci. Rep.">
        <title>Colletotrichum shisoi sp. nov., an anthracnose pathogen of Perilla frutescens in Japan: molecular phylogenetic, morphological and genomic evidence.</title>
        <authorList>
            <person name="Gan P."/>
            <person name="Tsushima A."/>
            <person name="Hiroyama R."/>
            <person name="Narusaka M."/>
            <person name="Takano Y."/>
            <person name="Narusaka Y."/>
            <person name="Kawaradani M."/>
            <person name="Damm U."/>
            <person name="Shirasu K."/>
        </authorList>
    </citation>
    <scope>NUCLEOTIDE SEQUENCE [LARGE SCALE GENOMIC DNA]</scope>
    <source>
        <strain evidence="11 12">PG-2018a</strain>
    </source>
</reference>
<evidence type="ECO:0000256" key="2">
    <source>
        <dbReference type="ARBA" id="ARBA00006661"/>
    </source>
</evidence>
<keyword evidence="12" id="KW-1185">Reference proteome</keyword>
<comment type="subcellular location">
    <subcellularLocation>
        <location evidence="1 9">Nucleus</location>
    </subcellularLocation>
</comment>
<dbReference type="InterPro" id="IPR018574">
    <property type="entry name" value="Structure-sp_endonuc_su_Slx4"/>
</dbReference>